<evidence type="ECO:0000313" key="4">
    <source>
        <dbReference type="Proteomes" id="UP000063229"/>
    </source>
</evidence>
<organism evidence="3 4">
    <name type="scientific">Pseudomonas agarici</name>
    <dbReference type="NCBI Taxonomy" id="46677"/>
    <lineage>
        <taxon>Bacteria</taxon>
        <taxon>Pseudomonadati</taxon>
        <taxon>Pseudomonadota</taxon>
        <taxon>Gammaproteobacteria</taxon>
        <taxon>Pseudomonadales</taxon>
        <taxon>Pseudomonadaceae</taxon>
        <taxon>Pseudomonas</taxon>
    </lineage>
</organism>
<dbReference type="InterPro" id="IPR000182">
    <property type="entry name" value="GNAT_dom"/>
</dbReference>
<protein>
    <submittedName>
        <fullName evidence="3">GCN5 family acetyltransferase</fullName>
    </submittedName>
</protein>
<accession>A0A0X1T3H3</accession>
<dbReference type="CDD" id="cd04301">
    <property type="entry name" value="NAT_SF"/>
    <property type="match status" value="1"/>
</dbReference>
<dbReference type="STRING" id="46677.AWM79_15790"/>
<dbReference type="Pfam" id="PF00583">
    <property type="entry name" value="Acetyltransf_1"/>
    <property type="match status" value="1"/>
</dbReference>
<dbReference type="AlphaFoldDB" id="A0A0X1T3H3"/>
<dbReference type="Proteomes" id="UP000063229">
    <property type="component" value="Chromosome"/>
</dbReference>
<keyword evidence="4" id="KW-1185">Reference proteome</keyword>
<keyword evidence="1 3" id="KW-0808">Transferase</keyword>
<dbReference type="GO" id="GO:0016747">
    <property type="term" value="F:acyltransferase activity, transferring groups other than amino-acyl groups"/>
    <property type="evidence" value="ECO:0007669"/>
    <property type="project" value="InterPro"/>
</dbReference>
<name>A0A0X1T3H3_PSEAA</name>
<proteinExistence type="predicted"/>
<evidence type="ECO:0000313" key="3">
    <source>
        <dbReference type="EMBL" id="AMB86686.1"/>
    </source>
</evidence>
<dbReference type="EMBL" id="CP014135">
    <property type="protein sequence ID" value="AMB86686.1"/>
    <property type="molecule type" value="Genomic_DNA"/>
</dbReference>
<dbReference type="PROSITE" id="PS51186">
    <property type="entry name" value="GNAT"/>
    <property type="match status" value="1"/>
</dbReference>
<reference evidence="3 4" key="1">
    <citation type="submission" date="2016-01" db="EMBL/GenBank/DDBJ databases">
        <authorList>
            <person name="McClelland M."/>
            <person name="Jain A."/>
            <person name="Saraogi P."/>
            <person name="Mendelson R."/>
            <person name="Westerman R."/>
            <person name="SanMiguel P."/>
            <person name="Csonka L."/>
        </authorList>
    </citation>
    <scope>NUCLEOTIDE SEQUENCE [LARGE SCALE GENOMIC DNA]</scope>
    <source>
        <strain evidence="3 4">NCPPB 2472</strain>
    </source>
</reference>
<dbReference type="Gene3D" id="3.40.630.30">
    <property type="match status" value="1"/>
</dbReference>
<evidence type="ECO:0000256" key="1">
    <source>
        <dbReference type="ARBA" id="ARBA00022679"/>
    </source>
</evidence>
<sequence length="150" mass="17449">MDNNLEYALIESEASCRECFAVMRELRPHLTDERSFVEQVLRQAAQGYRLLAVREHGQVIGLAGFRVTENFLYGRFVYVDDLVVMASQQRRKLGAELLGWVRQYTRELGYRHLVLDTGLHMQLAQRFYFRQGMLAKGMHFFQDLGTGPTE</sequence>
<dbReference type="SUPFAM" id="SSF55729">
    <property type="entry name" value="Acyl-CoA N-acyltransferases (Nat)"/>
    <property type="match status" value="1"/>
</dbReference>
<dbReference type="KEGG" id="pagb:AWM79_15790"/>
<dbReference type="InterPro" id="IPR016181">
    <property type="entry name" value="Acyl_CoA_acyltransferase"/>
</dbReference>
<gene>
    <name evidence="3" type="ORF">AWM79_15790</name>
</gene>
<dbReference type="InterPro" id="IPR050832">
    <property type="entry name" value="Bact_Acetyltransf"/>
</dbReference>
<dbReference type="RefSeq" id="WP_017132616.1">
    <property type="nucleotide sequence ID" value="NZ_CP014135.1"/>
</dbReference>
<dbReference type="PANTHER" id="PTHR43877:SF2">
    <property type="entry name" value="AMINOALKYLPHOSPHONATE N-ACETYLTRANSFERASE-RELATED"/>
    <property type="match status" value="1"/>
</dbReference>
<keyword evidence="2" id="KW-0012">Acyltransferase</keyword>
<dbReference type="PANTHER" id="PTHR43877">
    <property type="entry name" value="AMINOALKYLPHOSPHONATE N-ACETYLTRANSFERASE-RELATED-RELATED"/>
    <property type="match status" value="1"/>
</dbReference>
<evidence type="ECO:0000256" key="2">
    <source>
        <dbReference type="ARBA" id="ARBA00023315"/>
    </source>
</evidence>
<dbReference type="OrthoDB" id="9805924at2"/>